<gene>
    <name evidence="1" type="primary">Vigan.02G003500</name>
    <name evidence="1" type="ORF">VIGAN_02003500</name>
</gene>
<dbReference type="AlphaFoldDB" id="A0A0S3RA16"/>
<evidence type="ECO:0000313" key="1">
    <source>
        <dbReference type="EMBL" id="BAT77456.1"/>
    </source>
</evidence>
<dbReference type="Proteomes" id="UP000291084">
    <property type="component" value="Chromosome 2"/>
</dbReference>
<sequence>MIDSQKNVQIQLCNISVMVDTNKRNKTELILVNQRPRNLFITPTASLFHHNPCTEEFTNFFFIYPIHCGGGPHFTKTIQ</sequence>
<protein>
    <submittedName>
        <fullName evidence="1">Uncharacterized protein</fullName>
    </submittedName>
</protein>
<reference evidence="1 2" key="1">
    <citation type="journal article" date="2015" name="Sci. Rep.">
        <title>The power of single molecule real-time sequencing technology in the de novo assembly of a eukaryotic genome.</title>
        <authorList>
            <person name="Sakai H."/>
            <person name="Naito K."/>
            <person name="Ogiso-Tanaka E."/>
            <person name="Takahashi Y."/>
            <person name="Iseki K."/>
            <person name="Muto C."/>
            <person name="Satou K."/>
            <person name="Teruya K."/>
            <person name="Shiroma A."/>
            <person name="Shimoji M."/>
            <person name="Hirano T."/>
            <person name="Itoh T."/>
            <person name="Kaga A."/>
            <person name="Tomooka N."/>
        </authorList>
    </citation>
    <scope>NUCLEOTIDE SEQUENCE [LARGE SCALE GENOMIC DNA]</scope>
    <source>
        <strain evidence="2">cv. Shumari</strain>
    </source>
</reference>
<accession>A0A0S3RA16</accession>
<organism evidence="1 2">
    <name type="scientific">Vigna angularis var. angularis</name>
    <dbReference type="NCBI Taxonomy" id="157739"/>
    <lineage>
        <taxon>Eukaryota</taxon>
        <taxon>Viridiplantae</taxon>
        <taxon>Streptophyta</taxon>
        <taxon>Embryophyta</taxon>
        <taxon>Tracheophyta</taxon>
        <taxon>Spermatophyta</taxon>
        <taxon>Magnoliopsida</taxon>
        <taxon>eudicotyledons</taxon>
        <taxon>Gunneridae</taxon>
        <taxon>Pentapetalae</taxon>
        <taxon>rosids</taxon>
        <taxon>fabids</taxon>
        <taxon>Fabales</taxon>
        <taxon>Fabaceae</taxon>
        <taxon>Papilionoideae</taxon>
        <taxon>50 kb inversion clade</taxon>
        <taxon>NPAAA clade</taxon>
        <taxon>indigoferoid/millettioid clade</taxon>
        <taxon>Phaseoleae</taxon>
        <taxon>Vigna</taxon>
    </lineage>
</organism>
<keyword evidence="2" id="KW-1185">Reference proteome</keyword>
<dbReference type="EMBL" id="AP015035">
    <property type="protein sequence ID" value="BAT77456.1"/>
    <property type="molecule type" value="Genomic_DNA"/>
</dbReference>
<evidence type="ECO:0000313" key="2">
    <source>
        <dbReference type="Proteomes" id="UP000291084"/>
    </source>
</evidence>
<proteinExistence type="predicted"/>
<name>A0A0S3RA16_PHAAN</name>